<feature type="transmembrane region" description="Helical" evidence="2">
    <location>
        <begin position="258"/>
        <end position="276"/>
    </location>
</feature>
<comment type="caution">
    <text evidence="3">The sequence shown here is derived from an EMBL/GenBank/DDBJ whole genome shotgun (WGS) entry which is preliminary data.</text>
</comment>
<organism evidence="3 4">
    <name type="scientific">Nitzschia inconspicua</name>
    <dbReference type="NCBI Taxonomy" id="303405"/>
    <lineage>
        <taxon>Eukaryota</taxon>
        <taxon>Sar</taxon>
        <taxon>Stramenopiles</taxon>
        <taxon>Ochrophyta</taxon>
        <taxon>Bacillariophyta</taxon>
        <taxon>Bacillariophyceae</taxon>
        <taxon>Bacillariophycidae</taxon>
        <taxon>Bacillariales</taxon>
        <taxon>Bacillariaceae</taxon>
        <taxon>Nitzschia</taxon>
    </lineage>
</organism>
<sequence>MTGYNNRRPNVVESDEEQRHYAYGDDYSQLTTATRNHDYGEDDDGPCLIRVIAPATLQEGYTFDVLVDDEPYTVEVPPGGIKEGQEFEVEYNPDQQYKYQNYHGTSYRSTNNNKSMERLTEESNEGGFYEDDGDESGLKEAPTKTLSGEYDGEDAELSKAERGVDNEDDSKAIWYDKNGAPIGRWRTRLCSCCDVLTQSTFWMGVLCTPILMAQLVDRLRLTWNGRPGPPEQTSLSYNRILLSLIFTLAFFWVPVLGWILIISFYAVVVIYVGSHVRGYMRQKYKIPARLPFRCGQYIDDAFFMIFFGCCSAIQMARHTHDDKDYPGHGCTTTGLGPDAPAIV</sequence>
<dbReference type="OrthoDB" id="40561at2759"/>
<keyword evidence="2" id="KW-0472">Membrane</keyword>
<evidence type="ECO:0000256" key="1">
    <source>
        <dbReference type="SAM" id="MobiDB-lite"/>
    </source>
</evidence>
<feature type="compositionally biased region" description="Acidic residues" evidence="1">
    <location>
        <begin position="122"/>
        <end position="135"/>
    </location>
</feature>
<feature type="transmembrane region" description="Helical" evidence="2">
    <location>
        <begin position="297"/>
        <end position="316"/>
    </location>
</feature>
<gene>
    <name evidence="3" type="ORF">IV203_011668</name>
</gene>
<keyword evidence="2" id="KW-0812">Transmembrane</keyword>
<proteinExistence type="predicted"/>
<protein>
    <submittedName>
        <fullName evidence="3">PLAC8 family domain containing protein</fullName>
    </submittedName>
</protein>
<dbReference type="AlphaFoldDB" id="A0A9K3KSX8"/>
<dbReference type="Pfam" id="PF04749">
    <property type="entry name" value="PLAC8"/>
    <property type="match status" value="1"/>
</dbReference>
<keyword evidence="4" id="KW-1185">Reference proteome</keyword>
<dbReference type="InterPro" id="IPR006461">
    <property type="entry name" value="PLAC_motif_containing"/>
</dbReference>
<feature type="region of interest" description="Disordered" evidence="1">
    <location>
        <begin position="104"/>
        <end position="163"/>
    </location>
</feature>
<evidence type="ECO:0000313" key="4">
    <source>
        <dbReference type="Proteomes" id="UP000693970"/>
    </source>
</evidence>
<dbReference type="EMBL" id="JAGRRH010000019">
    <property type="protein sequence ID" value="KAG7349071.1"/>
    <property type="molecule type" value="Genomic_DNA"/>
</dbReference>
<accession>A0A9K3KSX8</accession>
<feature type="compositionally biased region" description="Polar residues" evidence="1">
    <location>
        <begin position="104"/>
        <end position="114"/>
    </location>
</feature>
<keyword evidence="2" id="KW-1133">Transmembrane helix</keyword>
<name>A0A9K3KSX8_9STRA</name>
<reference evidence="3" key="1">
    <citation type="journal article" date="2021" name="Sci. Rep.">
        <title>Diploid genomic architecture of Nitzschia inconspicua, an elite biomass production diatom.</title>
        <authorList>
            <person name="Oliver A."/>
            <person name="Podell S."/>
            <person name="Pinowska A."/>
            <person name="Traller J.C."/>
            <person name="Smith S.R."/>
            <person name="McClure R."/>
            <person name="Beliaev A."/>
            <person name="Bohutskyi P."/>
            <person name="Hill E.A."/>
            <person name="Rabines A."/>
            <person name="Zheng H."/>
            <person name="Allen L.Z."/>
            <person name="Kuo A."/>
            <person name="Grigoriev I.V."/>
            <person name="Allen A.E."/>
            <person name="Hazlebeck D."/>
            <person name="Allen E.E."/>
        </authorList>
    </citation>
    <scope>NUCLEOTIDE SEQUENCE</scope>
    <source>
        <strain evidence="3">Hildebrandi</strain>
    </source>
</reference>
<feature type="region of interest" description="Disordered" evidence="1">
    <location>
        <begin position="1"/>
        <end position="26"/>
    </location>
</feature>
<evidence type="ECO:0000313" key="3">
    <source>
        <dbReference type="EMBL" id="KAG7349071.1"/>
    </source>
</evidence>
<dbReference type="Proteomes" id="UP000693970">
    <property type="component" value="Unassembled WGS sequence"/>
</dbReference>
<reference evidence="3" key="2">
    <citation type="submission" date="2021-04" db="EMBL/GenBank/DDBJ databases">
        <authorList>
            <person name="Podell S."/>
        </authorList>
    </citation>
    <scope>NUCLEOTIDE SEQUENCE</scope>
    <source>
        <strain evidence="3">Hildebrandi</strain>
    </source>
</reference>
<evidence type="ECO:0000256" key="2">
    <source>
        <dbReference type="SAM" id="Phobius"/>
    </source>
</evidence>